<evidence type="ECO:0000313" key="2">
    <source>
        <dbReference type="Proteomes" id="UP001148737"/>
    </source>
</evidence>
<proteinExistence type="predicted"/>
<protein>
    <submittedName>
        <fullName evidence="1">Uncharacterized protein</fullName>
    </submittedName>
</protein>
<organism evidence="1 2">
    <name type="scientific">Lecanicillium saksenae</name>
    <dbReference type="NCBI Taxonomy" id="468837"/>
    <lineage>
        <taxon>Eukaryota</taxon>
        <taxon>Fungi</taxon>
        <taxon>Dikarya</taxon>
        <taxon>Ascomycota</taxon>
        <taxon>Pezizomycotina</taxon>
        <taxon>Sordariomycetes</taxon>
        <taxon>Hypocreomycetidae</taxon>
        <taxon>Hypocreales</taxon>
        <taxon>Cordycipitaceae</taxon>
        <taxon>Lecanicillium</taxon>
    </lineage>
</organism>
<dbReference type="Proteomes" id="UP001148737">
    <property type="component" value="Unassembled WGS sequence"/>
</dbReference>
<accession>A0ACC1QIP9</accession>
<reference evidence="1" key="1">
    <citation type="submission" date="2022-07" db="EMBL/GenBank/DDBJ databases">
        <title>Genome Sequence of Lecanicillium saksenae.</title>
        <authorList>
            <person name="Buettner E."/>
        </authorList>
    </citation>
    <scope>NUCLEOTIDE SEQUENCE</scope>
    <source>
        <strain evidence="1">VT-O1</strain>
    </source>
</reference>
<gene>
    <name evidence="1" type="ORF">NLG97_g9368</name>
</gene>
<sequence length="387" mass="42219">MLKVLNISCLCGRVKNAVAVSDPRGITPAALCHCYGCRHTTGQLYASYCGVQLGADEVEKLLADGALTELTVAHLRLPKDVYQHHDTILYFCSTCGCHVYRRTESTQELGILDIASGTISSLQDETPTNGSAALAFGPHINANGTQDGGVAKFIGHVPGVPDARESNSLNTSQPELFVPASCLCKGVQLHITPPSPESFNPKSGFSDMIIPFHTQDPRISNPDDEKWWLRCDNTKYMAGLCACRSCRLSSGFELQSWAFIPRVNILQSSPEPPFSWTTLDFDALRAKGTLRSHESSPGVMREFCSLCGATVFWHDKWRSELIDVSVGLLDSARGGRAEGLLDWCLERVSFAEDSVLGRDGSVRDCAKALVENVEKNMKTLSLAEVHP</sequence>
<evidence type="ECO:0000313" key="1">
    <source>
        <dbReference type="EMBL" id="KAJ3475700.1"/>
    </source>
</evidence>
<name>A0ACC1QIP9_9HYPO</name>
<dbReference type="EMBL" id="JANAKD010001914">
    <property type="protein sequence ID" value="KAJ3475700.1"/>
    <property type="molecule type" value="Genomic_DNA"/>
</dbReference>
<keyword evidence="2" id="KW-1185">Reference proteome</keyword>
<comment type="caution">
    <text evidence="1">The sequence shown here is derived from an EMBL/GenBank/DDBJ whole genome shotgun (WGS) entry which is preliminary data.</text>
</comment>